<gene>
    <name evidence="1" type="ORF">NPIL_654581</name>
</gene>
<keyword evidence="2" id="KW-1185">Reference proteome</keyword>
<dbReference type="EMBL" id="BMAW01002795">
    <property type="protein sequence ID" value="GFS80378.1"/>
    <property type="molecule type" value="Genomic_DNA"/>
</dbReference>
<protein>
    <recommendedName>
        <fullName evidence="3">Gem-associated protein 2</fullName>
    </recommendedName>
</protein>
<name>A0A8X6MVZ2_NEPPI</name>
<sequence>MTKNARSTFLRIQGLKQSCSMKLYFTEETMFDNGDEDWPFNKRKASLFVEPATRHIDVDTNPHDGSEFIRKSRLEQDLAADTSYWAPKKKLKLFGRSQAHEFSRYAMELKNNRETLLQKFPRKREYFYRKNGDMDWCLFMFGSEVCYEIYGYCLQGFEGHDPVFSCILYYTQEEIKMLINLIYKFFNWIGMLPEMSSWLHALLTCLERPVDCDFQMVLEEFLSRLRWYLREQDSDNAHAYYIALVLQQNFCAN</sequence>
<proteinExistence type="predicted"/>
<dbReference type="InterPro" id="IPR035426">
    <property type="entry name" value="Gemin2/Brr1"/>
</dbReference>
<evidence type="ECO:0000313" key="1">
    <source>
        <dbReference type="EMBL" id="GFS80378.1"/>
    </source>
</evidence>
<dbReference type="Proteomes" id="UP000887013">
    <property type="component" value="Unassembled WGS sequence"/>
</dbReference>
<dbReference type="GO" id="GO:0000387">
    <property type="term" value="P:spliceosomal snRNP assembly"/>
    <property type="evidence" value="ECO:0007669"/>
    <property type="project" value="InterPro"/>
</dbReference>
<dbReference type="Pfam" id="PF04938">
    <property type="entry name" value="SIP1"/>
    <property type="match status" value="1"/>
</dbReference>
<reference evidence="1" key="1">
    <citation type="submission" date="2020-08" db="EMBL/GenBank/DDBJ databases">
        <title>Multicomponent nature underlies the extraordinary mechanical properties of spider dragline silk.</title>
        <authorList>
            <person name="Kono N."/>
            <person name="Nakamura H."/>
            <person name="Mori M."/>
            <person name="Yoshida Y."/>
            <person name="Ohtoshi R."/>
            <person name="Malay A.D."/>
            <person name="Moran D.A.P."/>
            <person name="Tomita M."/>
            <person name="Numata K."/>
            <person name="Arakawa K."/>
        </authorList>
    </citation>
    <scope>NUCLEOTIDE SEQUENCE</scope>
</reference>
<comment type="caution">
    <text evidence="1">The sequence shown here is derived from an EMBL/GenBank/DDBJ whole genome shotgun (WGS) entry which is preliminary data.</text>
</comment>
<organism evidence="1 2">
    <name type="scientific">Nephila pilipes</name>
    <name type="common">Giant wood spider</name>
    <name type="synonym">Nephila maculata</name>
    <dbReference type="NCBI Taxonomy" id="299642"/>
    <lineage>
        <taxon>Eukaryota</taxon>
        <taxon>Metazoa</taxon>
        <taxon>Ecdysozoa</taxon>
        <taxon>Arthropoda</taxon>
        <taxon>Chelicerata</taxon>
        <taxon>Arachnida</taxon>
        <taxon>Araneae</taxon>
        <taxon>Araneomorphae</taxon>
        <taxon>Entelegynae</taxon>
        <taxon>Araneoidea</taxon>
        <taxon>Nephilidae</taxon>
        <taxon>Nephila</taxon>
    </lineage>
</organism>
<evidence type="ECO:0000313" key="2">
    <source>
        <dbReference type="Proteomes" id="UP000887013"/>
    </source>
</evidence>
<accession>A0A8X6MVZ2</accession>
<dbReference type="AlphaFoldDB" id="A0A8X6MVZ2"/>
<dbReference type="Gene3D" id="1.20.58.1070">
    <property type="match status" value="1"/>
</dbReference>
<evidence type="ECO:0008006" key="3">
    <source>
        <dbReference type="Google" id="ProtNLM"/>
    </source>
</evidence>